<evidence type="ECO:0000313" key="2">
    <source>
        <dbReference type="Proteomes" id="UP001408789"/>
    </source>
</evidence>
<evidence type="ECO:0000313" key="1">
    <source>
        <dbReference type="EMBL" id="KAK9071897.1"/>
    </source>
</evidence>
<sequence length="297" mass="33247">MRVHPFSTLTVHSSIAKSVLQRSNPTAKLEHNPNLRNSTLIHRPIAFHREIHRSISFHPGAYSVSAGNLPISEKTLKKQERFQRNNNLKSKRGTNADIASWEHHRIHELVYLSPFEANCIDLKVPAKGVFSSKVKELEAEQFKPMDQVTLKPFERDHVSELKHQNEVDKEAKKEYVKTFTPEKLIAIKHEQSVKADDNGNELDFSAMNSTIFTYPLSKSNSLGSIYTESAAAGNQGSEDEGSKKLATSIVKELAGYASKVPGACLIRSKDDLARSALSANWNVRVMYDPGVQIDDII</sequence>
<protein>
    <submittedName>
        <fullName evidence="1">Uncharacterized protein</fullName>
    </submittedName>
</protein>
<organism evidence="1 2">
    <name type="scientific">Deinandra increscens subsp. villosa</name>
    <dbReference type="NCBI Taxonomy" id="3103831"/>
    <lineage>
        <taxon>Eukaryota</taxon>
        <taxon>Viridiplantae</taxon>
        <taxon>Streptophyta</taxon>
        <taxon>Embryophyta</taxon>
        <taxon>Tracheophyta</taxon>
        <taxon>Spermatophyta</taxon>
        <taxon>Magnoliopsida</taxon>
        <taxon>eudicotyledons</taxon>
        <taxon>Gunneridae</taxon>
        <taxon>Pentapetalae</taxon>
        <taxon>asterids</taxon>
        <taxon>campanulids</taxon>
        <taxon>Asterales</taxon>
        <taxon>Asteraceae</taxon>
        <taxon>Asteroideae</taxon>
        <taxon>Heliantheae alliance</taxon>
        <taxon>Madieae</taxon>
        <taxon>Madiinae</taxon>
        <taxon>Deinandra</taxon>
    </lineage>
</organism>
<dbReference type="EMBL" id="JBCNJP010000010">
    <property type="protein sequence ID" value="KAK9071897.1"/>
    <property type="molecule type" value="Genomic_DNA"/>
</dbReference>
<dbReference type="Gene3D" id="3.40.50.150">
    <property type="entry name" value="Vaccinia Virus protein VP39"/>
    <property type="match status" value="1"/>
</dbReference>
<reference evidence="1 2" key="1">
    <citation type="submission" date="2024-04" db="EMBL/GenBank/DDBJ databases">
        <title>The reference genome of an endangered Asteraceae, Deinandra increscens subsp. villosa, native to the Central Coast of California.</title>
        <authorList>
            <person name="Guilliams M."/>
            <person name="Hasenstab-Lehman K."/>
            <person name="Meyer R."/>
            <person name="Mcevoy S."/>
        </authorList>
    </citation>
    <scope>NUCLEOTIDE SEQUENCE [LARGE SCALE GENOMIC DNA]</scope>
    <source>
        <tissue evidence="1">Leaf</tissue>
    </source>
</reference>
<dbReference type="InterPro" id="IPR029063">
    <property type="entry name" value="SAM-dependent_MTases_sf"/>
</dbReference>
<gene>
    <name evidence="1" type="ORF">SSX86_008328</name>
</gene>
<comment type="caution">
    <text evidence="1">The sequence shown here is derived from an EMBL/GenBank/DDBJ whole genome shotgun (WGS) entry which is preliminary data.</text>
</comment>
<proteinExistence type="predicted"/>
<accession>A0AAP0DFX7</accession>
<dbReference type="GO" id="GO:0003723">
    <property type="term" value="F:RNA binding"/>
    <property type="evidence" value="ECO:0007669"/>
    <property type="project" value="InterPro"/>
</dbReference>
<dbReference type="Proteomes" id="UP001408789">
    <property type="component" value="Unassembled WGS sequence"/>
</dbReference>
<dbReference type="GO" id="GO:0008168">
    <property type="term" value="F:methyltransferase activity"/>
    <property type="evidence" value="ECO:0007669"/>
    <property type="project" value="InterPro"/>
</dbReference>
<dbReference type="InterPro" id="IPR000692">
    <property type="entry name" value="Fibrillarin"/>
</dbReference>
<dbReference type="AlphaFoldDB" id="A0AAP0DFX7"/>
<name>A0AAP0DFX7_9ASTR</name>
<dbReference type="Pfam" id="PF01269">
    <property type="entry name" value="Fibrillarin"/>
    <property type="match status" value="1"/>
</dbReference>
<dbReference type="GO" id="GO:0006364">
    <property type="term" value="P:rRNA processing"/>
    <property type="evidence" value="ECO:0007669"/>
    <property type="project" value="InterPro"/>
</dbReference>
<keyword evidence="2" id="KW-1185">Reference proteome</keyword>